<dbReference type="SMART" id="SM00460">
    <property type="entry name" value="TGc"/>
    <property type="match status" value="1"/>
</dbReference>
<gene>
    <name evidence="7" type="ORF">DASC09_013890</name>
</gene>
<dbReference type="GO" id="GO:0000224">
    <property type="term" value="F:peptide-N4-(N-acetyl-beta-glucosaminyl)asparagine amidase activity"/>
    <property type="evidence" value="ECO:0007669"/>
    <property type="project" value="TreeGrafter"/>
</dbReference>
<dbReference type="PANTHER" id="PTHR12143">
    <property type="entry name" value="PEPTIDE N-GLYCANASE PNGASE -RELATED"/>
    <property type="match status" value="1"/>
</dbReference>
<proteinExistence type="inferred from homology"/>
<dbReference type="InterPro" id="IPR050883">
    <property type="entry name" value="PNGase"/>
</dbReference>
<dbReference type="AlphaFoldDB" id="A0AAV5QI52"/>
<evidence type="ECO:0000256" key="5">
    <source>
        <dbReference type="SAM" id="MobiDB-lite"/>
    </source>
</evidence>
<dbReference type="GO" id="GO:0006516">
    <property type="term" value="P:glycoprotein catabolic process"/>
    <property type="evidence" value="ECO:0007669"/>
    <property type="project" value="TreeGrafter"/>
</dbReference>
<comment type="caution">
    <text evidence="7">The sequence shown here is derived from an EMBL/GenBank/DDBJ whole genome shotgun (WGS) entry which is preliminary data.</text>
</comment>
<dbReference type="Gene3D" id="2.20.25.10">
    <property type="match status" value="1"/>
</dbReference>
<dbReference type="InterPro" id="IPR002931">
    <property type="entry name" value="Transglutaminase-like"/>
</dbReference>
<sequence length="373" mass="42951">MPPIATLSQPVLEKARTALQHNMASILMDRAAKQVASLQHQLASLVASNSFVQQLVKLSAITDIYNNNHLQELALAVIPFDLIDSQVESHWKTQEASTDTNTHYSKDDLFVKYLLKWFKNSFFTWTNKLPCPSCHNSDQSQIALVGHAQPTAVEKSDGDAGSVEIYRCAKCRHQYRFPRYNSPAKLLETRQGRCGEWANCFYLILHSLGMVDVRYVWNLEDHVWTEYYSTNFQKWIHLDSCEEAYDQPLIYCNNWGKKMSYVVAIGPLGMRDVSKRYIDMSTSKDKQLPRTKVSEKNLFKVLQFLDLRKKISYMRNTGDDLKIYQMFVRDIQEMKWLQNHDGVDSLVGDMGEKGRISGSKDWKAQRGENGGKK</sequence>
<evidence type="ECO:0000313" key="8">
    <source>
        <dbReference type="Proteomes" id="UP001360560"/>
    </source>
</evidence>
<dbReference type="PANTHER" id="PTHR12143:SF19">
    <property type="entry name" value="PEPTIDE-N(4)-(N-ACETYL-BETA-GLUCOSAMINYL)ASPARAGINE AMIDASE"/>
    <property type="match status" value="1"/>
</dbReference>
<reference evidence="7 8" key="1">
    <citation type="journal article" date="2023" name="Elife">
        <title>Identification of key yeast species and microbe-microbe interactions impacting larval growth of Drosophila in the wild.</title>
        <authorList>
            <person name="Mure A."/>
            <person name="Sugiura Y."/>
            <person name="Maeda R."/>
            <person name="Honda K."/>
            <person name="Sakurai N."/>
            <person name="Takahashi Y."/>
            <person name="Watada M."/>
            <person name="Katoh T."/>
            <person name="Gotoh A."/>
            <person name="Gotoh Y."/>
            <person name="Taniguchi I."/>
            <person name="Nakamura K."/>
            <person name="Hayashi T."/>
            <person name="Katayama T."/>
            <person name="Uemura T."/>
            <person name="Hattori Y."/>
        </authorList>
    </citation>
    <scope>NUCLEOTIDE SEQUENCE [LARGE SCALE GENOMIC DNA]</scope>
    <source>
        <strain evidence="7 8">SC-9</strain>
    </source>
</reference>
<evidence type="ECO:0000256" key="2">
    <source>
        <dbReference type="ARBA" id="ARBA00022723"/>
    </source>
</evidence>
<protein>
    <recommendedName>
        <fullName evidence="4">Peptide:N-glycanase 1</fullName>
    </recommendedName>
</protein>
<dbReference type="Pfam" id="PF01841">
    <property type="entry name" value="Transglut_core"/>
    <property type="match status" value="1"/>
</dbReference>
<keyword evidence="3" id="KW-0862">Zinc</keyword>
<evidence type="ECO:0000256" key="1">
    <source>
        <dbReference type="ARBA" id="ARBA00009390"/>
    </source>
</evidence>
<dbReference type="RefSeq" id="XP_064851064.1">
    <property type="nucleotide sequence ID" value="XM_064994992.1"/>
</dbReference>
<comment type="similarity">
    <text evidence="1">Belongs to the transglutaminase-like superfamily. PNGase family.</text>
</comment>
<feature type="domain" description="Transglutaminase-like" evidence="6">
    <location>
        <begin position="186"/>
        <end position="242"/>
    </location>
</feature>
<organism evidence="7 8">
    <name type="scientific">Saccharomycopsis crataegensis</name>
    <dbReference type="NCBI Taxonomy" id="43959"/>
    <lineage>
        <taxon>Eukaryota</taxon>
        <taxon>Fungi</taxon>
        <taxon>Dikarya</taxon>
        <taxon>Ascomycota</taxon>
        <taxon>Saccharomycotina</taxon>
        <taxon>Saccharomycetes</taxon>
        <taxon>Saccharomycopsidaceae</taxon>
        <taxon>Saccharomycopsis</taxon>
    </lineage>
</organism>
<dbReference type="Proteomes" id="UP001360560">
    <property type="component" value="Unassembled WGS sequence"/>
</dbReference>
<evidence type="ECO:0000256" key="4">
    <source>
        <dbReference type="ARBA" id="ARBA00032858"/>
    </source>
</evidence>
<dbReference type="SUPFAM" id="SSF54001">
    <property type="entry name" value="Cysteine proteinases"/>
    <property type="match status" value="1"/>
</dbReference>
<feature type="region of interest" description="Disordered" evidence="5">
    <location>
        <begin position="349"/>
        <end position="373"/>
    </location>
</feature>
<dbReference type="Gene3D" id="3.10.620.30">
    <property type="match status" value="1"/>
</dbReference>
<dbReference type="GO" id="GO:0046872">
    <property type="term" value="F:metal ion binding"/>
    <property type="evidence" value="ECO:0007669"/>
    <property type="project" value="UniProtKB-KW"/>
</dbReference>
<evidence type="ECO:0000313" key="7">
    <source>
        <dbReference type="EMBL" id="GMM34064.1"/>
    </source>
</evidence>
<evidence type="ECO:0000256" key="3">
    <source>
        <dbReference type="ARBA" id="ARBA00022833"/>
    </source>
</evidence>
<keyword evidence="8" id="KW-1185">Reference proteome</keyword>
<accession>A0AAV5QI52</accession>
<keyword evidence="2" id="KW-0479">Metal-binding</keyword>
<dbReference type="EMBL" id="BTFZ01000002">
    <property type="protein sequence ID" value="GMM34064.1"/>
    <property type="molecule type" value="Genomic_DNA"/>
</dbReference>
<dbReference type="GeneID" id="90072043"/>
<dbReference type="InterPro" id="IPR038765">
    <property type="entry name" value="Papain-like_cys_pep_sf"/>
</dbReference>
<dbReference type="GO" id="GO:0005634">
    <property type="term" value="C:nucleus"/>
    <property type="evidence" value="ECO:0007669"/>
    <property type="project" value="TreeGrafter"/>
</dbReference>
<name>A0AAV5QI52_9ASCO</name>
<dbReference type="GO" id="GO:0005829">
    <property type="term" value="C:cytosol"/>
    <property type="evidence" value="ECO:0007669"/>
    <property type="project" value="TreeGrafter"/>
</dbReference>
<feature type="compositionally biased region" description="Basic and acidic residues" evidence="5">
    <location>
        <begin position="350"/>
        <end position="373"/>
    </location>
</feature>
<evidence type="ECO:0000259" key="6">
    <source>
        <dbReference type="SMART" id="SM00460"/>
    </source>
</evidence>